<feature type="compositionally biased region" description="Basic residues" evidence="7">
    <location>
        <begin position="167"/>
        <end position="187"/>
    </location>
</feature>
<organism evidence="8 9">
    <name type="scientific">Oryza meyeriana var. granulata</name>
    <dbReference type="NCBI Taxonomy" id="110450"/>
    <lineage>
        <taxon>Eukaryota</taxon>
        <taxon>Viridiplantae</taxon>
        <taxon>Streptophyta</taxon>
        <taxon>Embryophyta</taxon>
        <taxon>Tracheophyta</taxon>
        <taxon>Spermatophyta</taxon>
        <taxon>Magnoliopsida</taxon>
        <taxon>Liliopsida</taxon>
        <taxon>Poales</taxon>
        <taxon>Poaceae</taxon>
        <taxon>BOP clade</taxon>
        <taxon>Oryzoideae</taxon>
        <taxon>Oryzeae</taxon>
        <taxon>Oryzinae</taxon>
        <taxon>Oryza</taxon>
        <taxon>Oryza meyeriana</taxon>
    </lineage>
</organism>
<feature type="region of interest" description="Disordered" evidence="7">
    <location>
        <begin position="102"/>
        <end position="125"/>
    </location>
</feature>
<dbReference type="GO" id="GO:0005634">
    <property type="term" value="C:nucleus"/>
    <property type="evidence" value="ECO:0007669"/>
    <property type="project" value="UniProtKB-SubCell"/>
</dbReference>
<keyword evidence="5" id="KW-0539">Nucleus</keyword>
<proteinExistence type="predicted"/>
<evidence type="ECO:0000313" key="9">
    <source>
        <dbReference type="Proteomes" id="UP000479710"/>
    </source>
</evidence>
<feature type="region of interest" description="Disordered" evidence="7">
    <location>
        <begin position="140"/>
        <end position="187"/>
    </location>
</feature>
<evidence type="ECO:0000256" key="1">
    <source>
        <dbReference type="ARBA" id="ARBA00004123"/>
    </source>
</evidence>
<dbReference type="PANTHER" id="PTHR34397:SF22">
    <property type="entry name" value="OS05G0237600 PROTEIN"/>
    <property type="match status" value="1"/>
</dbReference>
<gene>
    <name evidence="8" type="ORF">E2562_031179</name>
</gene>
<evidence type="ECO:0000256" key="5">
    <source>
        <dbReference type="ARBA" id="ARBA00023242"/>
    </source>
</evidence>
<evidence type="ECO:0000256" key="6">
    <source>
        <dbReference type="SAM" id="Coils"/>
    </source>
</evidence>
<name>A0A6G1ERG7_9ORYZ</name>
<evidence type="ECO:0000256" key="7">
    <source>
        <dbReference type="SAM" id="MobiDB-lite"/>
    </source>
</evidence>
<keyword evidence="3" id="KW-0238">DNA-binding</keyword>
<comment type="subcellular location">
    <subcellularLocation>
        <location evidence="1">Nucleus</location>
    </subcellularLocation>
</comment>
<keyword evidence="4" id="KW-0804">Transcription</keyword>
<dbReference type="InterPro" id="IPR015300">
    <property type="entry name" value="DNA-bd_pseudobarrel_sf"/>
</dbReference>
<feature type="region of interest" description="Disordered" evidence="7">
    <location>
        <begin position="244"/>
        <end position="263"/>
    </location>
</feature>
<evidence type="ECO:0000256" key="3">
    <source>
        <dbReference type="ARBA" id="ARBA00023125"/>
    </source>
</evidence>
<dbReference type="PANTHER" id="PTHR34397">
    <property type="entry name" value="OS05G0237600 PROTEIN"/>
    <property type="match status" value="1"/>
</dbReference>
<feature type="compositionally biased region" description="Basic and acidic residues" evidence="7">
    <location>
        <begin position="110"/>
        <end position="125"/>
    </location>
</feature>
<feature type="compositionally biased region" description="Polar residues" evidence="7">
    <location>
        <begin position="246"/>
        <end position="256"/>
    </location>
</feature>
<keyword evidence="2" id="KW-0805">Transcription regulation</keyword>
<evidence type="ECO:0000313" key="8">
    <source>
        <dbReference type="EMBL" id="KAF0927236.1"/>
    </source>
</evidence>
<accession>A0A6G1ERG7</accession>
<dbReference type="GO" id="GO:0003677">
    <property type="term" value="F:DNA binding"/>
    <property type="evidence" value="ECO:0007669"/>
    <property type="project" value="UniProtKB-KW"/>
</dbReference>
<comment type="caution">
    <text evidence="8">The sequence shown here is derived from an EMBL/GenBank/DDBJ whole genome shotgun (WGS) entry which is preliminary data.</text>
</comment>
<dbReference type="Proteomes" id="UP000479710">
    <property type="component" value="Unassembled WGS sequence"/>
</dbReference>
<dbReference type="Gene3D" id="2.40.330.10">
    <property type="entry name" value="DNA-binding pseudobarrel domain"/>
    <property type="match status" value="1"/>
</dbReference>
<dbReference type="OrthoDB" id="695844at2759"/>
<evidence type="ECO:0000256" key="2">
    <source>
        <dbReference type="ARBA" id="ARBA00023015"/>
    </source>
</evidence>
<feature type="region of interest" description="Disordered" evidence="7">
    <location>
        <begin position="56"/>
        <end position="84"/>
    </location>
</feature>
<protein>
    <submittedName>
        <fullName evidence="8">Uncharacterized protein</fullName>
    </submittedName>
</protein>
<reference evidence="8 9" key="1">
    <citation type="submission" date="2019-11" db="EMBL/GenBank/DDBJ databases">
        <title>Whole genome sequence of Oryza granulata.</title>
        <authorList>
            <person name="Li W."/>
        </authorList>
    </citation>
    <scope>NUCLEOTIDE SEQUENCE [LARGE SCALE GENOMIC DNA]</scope>
    <source>
        <strain evidence="9">cv. Menghai</strain>
        <tissue evidence="8">Leaf</tissue>
    </source>
</reference>
<keyword evidence="9" id="KW-1185">Reference proteome</keyword>
<sequence>MDPAGMFAPVTRRKRSAVWLLEAPVKYSEEASDKTVSGSNCEASAACAVHGGEAVLSTPSVVGNGDAAPRETKSSTLSDRPRRVRARKAVMAAAEVEAGGNVVDDDVDSDTVKKEEFESERQRKEELEKELLRKVKMVVEDQSPTSTSGDEPDLPPGEKLMGDAIRGGRRRPNVTTKPKKPKHHGHCKFWVGLGNDAAWTSSAGSDMDASLDNIAVVDERLRATLKKLCVMPVRLYGKKMSRSDRMTGQNRLQMSRKSWHKDDSEPFPFDEILTQAEKKAAANDGLFVQAYDRTGKDYILKLKYLACNDCYRLMDQWGRFINDRELVLEDTTSKVKNAQKKVKKAKKKVNKVAIANEAMIDLWTFRSRELTRGKDGHEDGRLGLLILHYFKGEAPHADAAFEANKKLLAQAPKKMKNQMAQTGLPLSIERLWPPWLARLVSSWAVRRSRTTKWKQPWRFCIWNQTAMLVTSRR</sequence>
<keyword evidence="6" id="KW-0175">Coiled coil</keyword>
<dbReference type="EMBL" id="SPHZ02000003">
    <property type="protein sequence ID" value="KAF0927236.1"/>
    <property type="molecule type" value="Genomic_DNA"/>
</dbReference>
<dbReference type="AlphaFoldDB" id="A0A6G1ERG7"/>
<feature type="coiled-coil region" evidence="6">
    <location>
        <begin position="328"/>
        <end position="355"/>
    </location>
</feature>
<evidence type="ECO:0000256" key="4">
    <source>
        <dbReference type="ARBA" id="ARBA00023163"/>
    </source>
</evidence>